<organism evidence="2">
    <name type="scientific">Fibrocapsa japonica</name>
    <dbReference type="NCBI Taxonomy" id="94617"/>
    <lineage>
        <taxon>Eukaryota</taxon>
        <taxon>Sar</taxon>
        <taxon>Stramenopiles</taxon>
        <taxon>Ochrophyta</taxon>
        <taxon>Raphidophyceae</taxon>
        <taxon>Chattonellales</taxon>
        <taxon>Chattonellaceae</taxon>
        <taxon>Fibrocapsa</taxon>
    </lineage>
</organism>
<feature type="signal peptide" evidence="1">
    <location>
        <begin position="1"/>
        <end position="18"/>
    </location>
</feature>
<keyword evidence="1" id="KW-0732">Signal</keyword>
<name>A0A7S2UWT3_9STRA</name>
<evidence type="ECO:0000256" key="1">
    <source>
        <dbReference type="SAM" id="SignalP"/>
    </source>
</evidence>
<accession>A0A7S2UWT3</accession>
<feature type="chain" id="PRO_5030559363" evidence="1">
    <location>
        <begin position="19"/>
        <end position="208"/>
    </location>
</feature>
<reference evidence="2" key="1">
    <citation type="submission" date="2021-01" db="EMBL/GenBank/DDBJ databases">
        <authorList>
            <person name="Corre E."/>
            <person name="Pelletier E."/>
            <person name="Niang G."/>
            <person name="Scheremetjew M."/>
            <person name="Finn R."/>
            <person name="Kale V."/>
            <person name="Holt S."/>
            <person name="Cochrane G."/>
            <person name="Meng A."/>
            <person name="Brown T."/>
            <person name="Cohen L."/>
        </authorList>
    </citation>
    <scope>NUCLEOTIDE SEQUENCE</scope>
    <source>
        <strain evidence="2">CCMP1661</strain>
    </source>
</reference>
<protein>
    <submittedName>
        <fullName evidence="2">Uncharacterized protein</fullName>
    </submittedName>
</protein>
<dbReference type="EMBL" id="HBHR01008326">
    <property type="protein sequence ID" value="CAD9861501.1"/>
    <property type="molecule type" value="Transcribed_RNA"/>
</dbReference>
<evidence type="ECO:0000313" key="2">
    <source>
        <dbReference type="EMBL" id="CAD9861501.1"/>
    </source>
</evidence>
<sequence length="208" mass="23341">MMYSRIAFVAMLVASAAAFMTPQFTKNAAVRKSSQLNMAIASPKIPVFLYEFELDVSEADAKATESAVEILTKQLSGTYTSPPAREGMPHVPRVHIAYKDLAKKTVAIDVCSDSFEGKSENARTSMVLDAIGKLPFTVEEIYTTTFAEKFYGYLDFFYEDSITVGLDEPKEMEFKKDEYESRLKTISTEMLKTVSSDIKPNLEELFKK</sequence>
<gene>
    <name evidence="2" type="ORF">FJAP1339_LOCUS4023</name>
</gene>
<dbReference type="AlphaFoldDB" id="A0A7S2UWT3"/>
<proteinExistence type="predicted"/>